<keyword evidence="3" id="KW-1185">Reference proteome</keyword>
<comment type="caution">
    <text evidence="2">The sequence shown here is derived from an EMBL/GenBank/DDBJ whole genome shotgun (WGS) entry which is preliminary data.</text>
</comment>
<feature type="compositionally biased region" description="Basic residues" evidence="1">
    <location>
        <begin position="43"/>
        <end position="54"/>
    </location>
</feature>
<evidence type="ECO:0000256" key="1">
    <source>
        <dbReference type="SAM" id="MobiDB-lite"/>
    </source>
</evidence>
<dbReference type="InParanoid" id="A0A369IZR9"/>
<feature type="compositionally biased region" description="Polar residues" evidence="1">
    <location>
        <begin position="109"/>
        <end position="143"/>
    </location>
</feature>
<dbReference type="Proteomes" id="UP000076154">
    <property type="component" value="Unassembled WGS sequence"/>
</dbReference>
<dbReference type="EMBL" id="LUEZ02000096">
    <property type="protein sequence ID" value="RDB14642.1"/>
    <property type="molecule type" value="Genomic_DNA"/>
</dbReference>
<sequence>MRFLNACKRALKALLRKEPRITNNNNDRPTISVPLPIGTTSRHNARRRHSGRRQRIPDHADFVPQTLSQTQGSNANHHVSSTVSNIPFNVNSNIQRRAEVLHNQHPNEADPSTSQVTHIRVSSTNNAQASSSRHGTHLLQTENAPRRHGLSAIGNVIGISTARGASHSRQVAPASGYTNARSGRNQPSSSSETGNALHDQFSLPAGSSHTRYWPLPPITVQPPLTLPEYPSDVRPSTRTMRDQVSALFSALKGNQPGQSYATDPTGQVLPLHSLPDVTSSLLNSNSWITNHDFSAQMSLFLLGHHPDLPGLVATIRSDLGHDKEHVILRRLRDLDLTTYVDPYLYLDYLTLPKLQRLSLTWQWENDPSNSIQIPDAHCIGFNELISRSLCSLTELCLVNICPLEYDLLNVIRQPRVTAVLEKLVVRSDWKVIEHCGRERRITDLTLEALPYCTALKHLEMSHCYSGQNTLANVVGSVMSVPERQLTLMYSFWWHPSYFTPRDVSKLRKLARDSRNRLLVVMLDNSR</sequence>
<feature type="region of interest" description="Disordered" evidence="1">
    <location>
        <begin position="21"/>
        <end position="61"/>
    </location>
</feature>
<evidence type="ECO:0000313" key="2">
    <source>
        <dbReference type="EMBL" id="RDB14642.1"/>
    </source>
</evidence>
<dbReference type="AlphaFoldDB" id="A0A369IZR9"/>
<name>A0A369IZR9_HYPMA</name>
<gene>
    <name evidence="2" type="ORF">Hypma_016513</name>
</gene>
<feature type="region of interest" description="Disordered" evidence="1">
    <location>
        <begin position="164"/>
        <end position="203"/>
    </location>
</feature>
<organism evidence="2 3">
    <name type="scientific">Hypsizygus marmoreus</name>
    <name type="common">White beech mushroom</name>
    <name type="synonym">Agaricus marmoreus</name>
    <dbReference type="NCBI Taxonomy" id="39966"/>
    <lineage>
        <taxon>Eukaryota</taxon>
        <taxon>Fungi</taxon>
        <taxon>Dikarya</taxon>
        <taxon>Basidiomycota</taxon>
        <taxon>Agaricomycotina</taxon>
        <taxon>Agaricomycetes</taxon>
        <taxon>Agaricomycetidae</taxon>
        <taxon>Agaricales</taxon>
        <taxon>Tricholomatineae</taxon>
        <taxon>Lyophyllaceae</taxon>
        <taxon>Hypsizygus</taxon>
    </lineage>
</organism>
<evidence type="ECO:0000313" key="3">
    <source>
        <dbReference type="Proteomes" id="UP000076154"/>
    </source>
</evidence>
<protein>
    <submittedName>
        <fullName evidence="2">Uncharacterized protein</fullName>
    </submittedName>
</protein>
<reference evidence="2" key="1">
    <citation type="submission" date="2018-04" db="EMBL/GenBank/DDBJ databases">
        <title>Whole genome sequencing of Hypsizygus marmoreus.</title>
        <authorList>
            <person name="Choi I.-G."/>
            <person name="Min B."/>
            <person name="Kim J.-G."/>
            <person name="Kim S."/>
            <person name="Oh Y.-L."/>
            <person name="Kong W.-S."/>
            <person name="Park H."/>
            <person name="Jeong J."/>
            <person name="Song E.-S."/>
        </authorList>
    </citation>
    <scope>NUCLEOTIDE SEQUENCE [LARGE SCALE GENOMIC DNA]</scope>
    <source>
        <strain evidence="2">51987-8</strain>
    </source>
</reference>
<accession>A0A369IZR9</accession>
<feature type="compositionally biased region" description="Polar residues" evidence="1">
    <location>
        <begin position="176"/>
        <end position="194"/>
    </location>
</feature>
<dbReference type="SUPFAM" id="SSF52047">
    <property type="entry name" value="RNI-like"/>
    <property type="match status" value="1"/>
</dbReference>
<feature type="region of interest" description="Disordered" evidence="1">
    <location>
        <begin position="105"/>
        <end position="147"/>
    </location>
</feature>
<proteinExistence type="predicted"/>